<dbReference type="PROSITE" id="PS50883">
    <property type="entry name" value="EAL"/>
    <property type="match status" value="1"/>
</dbReference>
<organism evidence="4 5">
    <name type="scientific">Acidocella aquatica</name>
    <dbReference type="NCBI Taxonomy" id="1922313"/>
    <lineage>
        <taxon>Bacteria</taxon>
        <taxon>Pseudomonadati</taxon>
        <taxon>Pseudomonadota</taxon>
        <taxon>Alphaproteobacteria</taxon>
        <taxon>Acetobacterales</taxon>
        <taxon>Acidocellaceae</taxon>
        <taxon>Acidocella</taxon>
    </lineage>
</organism>
<dbReference type="SUPFAM" id="SSF141868">
    <property type="entry name" value="EAL domain-like"/>
    <property type="match status" value="1"/>
</dbReference>
<reference evidence="5" key="1">
    <citation type="journal article" date="2019" name="Int. J. Syst. Evol. Microbiol.">
        <title>The Global Catalogue of Microorganisms (GCM) 10K type strain sequencing project: providing services to taxonomists for standard genome sequencing and annotation.</title>
        <authorList>
            <consortium name="The Broad Institute Genomics Platform"/>
            <consortium name="The Broad Institute Genome Sequencing Center for Infectious Disease"/>
            <person name="Wu L."/>
            <person name="Ma J."/>
        </authorList>
    </citation>
    <scope>NUCLEOTIDE SEQUENCE [LARGE SCALE GENOMIC DNA]</scope>
    <source>
        <strain evidence="5">NBRC 112502</strain>
    </source>
</reference>
<dbReference type="Gene3D" id="3.30.70.270">
    <property type="match status" value="1"/>
</dbReference>
<evidence type="ECO:0000259" key="3">
    <source>
        <dbReference type="PROSITE" id="PS50887"/>
    </source>
</evidence>
<comment type="caution">
    <text evidence="4">The sequence shown here is derived from an EMBL/GenBank/DDBJ whole genome shotgun (WGS) entry which is preliminary data.</text>
</comment>
<dbReference type="SMART" id="SM00267">
    <property type="entry name" value="GGDEF"/>
    <property type="match status" value="1"/>
</dbReference>
<dbReference type="InterPro" id="IPR043128">
    <property type="entry name" value="Rev_trsase/Diguanyl_cyclase"/>
</dbReference>
<dbReference type="EMBL" id="BSOS01000025">
    <property type="protein sequence ID" value="GLR66549.1"/>
    <property type="molecule type" value="Genomic_DNA"/>
</dbReference>
<dbReference type="InterPro" id="IPR029787">
    <property type="entry name" value="Nucleotide_cyclase"/>
</dbReference>
<evidence type="ECO:0000313" key="5">
    <source>
        <dbReference type="Proteomes" id="UP001156641"/>
    </source>
</evidence>
<dbReference type="CDD" id="cd01949">
    <property type="entry name" value="GGDEF"/>
    <property type="match status" value="1"/>
</dbReference>
<dbReference type="PROSITE" id="PS50112">
    <property type="entry name" value="PAS"/>
    <property type="match status" value="1"/>
</dbReference>
<gene>
    <name evidence="4" type="ORF">GCM10010909_12290</name>
</gene>
<proteinExistence type="predicted"/>
<feature type="domain" description="GGDEF" evidence="3">
    <location>
        <begin position="186"/>
        <end position="320"/>
    </location>
</feature>
<evidence type="ECO:0000259" key="2">
    <source>
        <dbReference type="PROSITE" id="PS50883"/>
    </source>
</evidence>
<dbReference type="Pfam" id="PF00563">
    <property type="entry name" value="EAL"/>
    <property type="match status" value="1"/>
</dbReference>
<dbReference type="InterPro" id="IPR000160">
    <property type="entry name" value="GGDEF_dom"/>
</dbReference>
<accession>A0ABQ6A250</accession>
<dbReference type="SMART" id="SM00091">
    <property type="entry name" value="PAS"/>
    <property type="match status" value="1"/>
</dbReference>
<dbReference type="InterPro" id="IPR001633">
    <property type="entry name" value="EAL_dom"/>
</dbReference>
<dbReference type="Gene3D" id="3.30.450.20">
    <property type="entry name" value="PAS domain"/>
    <property type="match status" value="1"/>
</dbReference>
<dbReference type="InterPro" id="IPR035919">
    <property type="entry name" value="EAL_sf"/>
</dbReference>
<keyword evidence="5" id="KW-1185">Reference proteome</keyword>
<dbReference type="SMART" id="SM00052">
    <property type="entry name" value="EAL"/>
    <property type="match status" value="1"/>
</dbReference>
<dbReference type="SUPFAM" id="SSF55785">
    <property type="entry name" value="PYP-like sensor domain (PAS domain)"/>
    <property type="match status" value="1"/>
</dbReference>
<dbReference type="InterPro" id="IPR000014">
    <property type="entry name" value="PAS"/>
</dbReference>
<dbReference type="InterPro" id="IPR035965">
    <property type="entry name" value="PAS-like_dom_sf"/>
</dbReference>
<dbReference type="NCBIfam" id="TIGR00254">
    <property type="entry name" value="GGDEF"/>
    <property type="match status" value="1"/>
</dbReference>
<dbReference type="CDD" id="cd01948">
    <property type="entry name" value="EAL"/>
    <property type="match status" value="1"/>
</dbReference>
<dbReference type="CDD" id="cd00130">
    <property type="entry name" value="PAS"/>
    <property type="match status" value="1"/>
</dbReference>
<protein>
    <submittedName>
        <fullName evidence="4">Uncharacterized protein</fullName>
    </submittedName>
</protein>
<name>A0ABQ6A250_9PROT</name>
<dbReference type="PANTHER" id="PTHR44757:SF2">
    <property type="entry name" value="BIOFILM ARCHITECTURE MAINTENANCE PROTEIN MBAA"/>
    <property type="match status" value="1"/>
</dbReference>
<sequence length="570" mass="62287">MGHNGYAPVNRSPLRRHMLHQRLLGSAEALQKIIDIIPSPVFVKDAGHRWVLMNGAMEDALGQPRSALLGKSDYDAFPPDEAAAFQSTDDLVFARGETVESEERLTNAQGEHRQVVIRKTPLRLGPGPGLGALFIVGTIHDVTIYREAAARSHFHSRHDMLTGLPNRTLFQERLREAVSHSNRELDNIAVLLIDLDGFKAVNDAYGHEAGDELLRVIAARLTEAVRASDTVARLGGDEFGILLRGGLNLQDAARRVAAEICEVVAVPVQLRQSQTRVSASVGITHFSNPGTGPEELLRQADIAMYSVKRGGRHGHQAYEPGLEIIANRQLHADLRHALERHQLHVVYQPQWNPPDGELTGYEALLRWEHPLYGPVPPAVFIPIAEQSGLIGIFGEFVLRAACTTAMQWPPGVRTTVNVSPLQLVENKLLAEVCAALTASGLPAGRLELEITESKPAVDSEGALITLHQLKKLGVRIALDDFGTGTASLDMMHRFSFDRMKIDSRFVAGLPEDTRGHAIVGSLISLAHKLGAQVTAEGVERMEQAFSLMELGCDEMQGYLFGHPDAQTSVL</sequence>
<evidence type="ECO:0000259" key="1">
    <source>
        <dbReference type="PROSITE" id="PS50112"/>
    </source>
</evidence>
<feature type="domain" description="EAL" evidence="2">
    <location>
        <begin position="327"/>
        <end position="570"/>
    </location>
</feature>
<dbReference type="NCBIfam" id="TIGR00229">
    <property type="entry name" value="sensory_box"/>
    <property type="match status" value="1"/>
</dbReference>
<dbReference type="Pfam" id="PF00990">
    <property type="entry name" value="GGDEF"/>
    <property type="match status" value="1"/>
</dbReference>
<evidence type="ECO:0000313" key="4">
    <source>
        <dbReference type="EMBL" id="GLR66549.1"/>
    </source>
</evidence>
<dbReference type="PANTHER" id="PTHR44757">
    <property type="entry name" value="DIGUANYLATE CYCLASE DGCP"/>
    <property type="match status" value="1"/>
</dbReference>
<dbReference type="SUPFAM" id="SSF55073">
    <property type="entry name" value="Nucleotide cyclase"/>
    <property type="match status" value="1"/>
</dbReference>
<dbReference type="Proteomes" id="UP001156641">
    <property type="component" value="Unassembled WGS sequence"/>
</dbReference>
<feature type="domain" description="PAS" evidence="1">
    <location>
        <begin position="26"/>
        <end position="96"/>
    </location>
</feature>
<dbReference type="InterPro" id="IPR052155">
    <property type="entry name" value="Biofilm_reg_signaling"/>
</dbReference>
<dbReference type="Pfam" id="PF08448">
    <property type="entry name" value="PAS_4"/>
    <property type="match status" value="1"/>
</dbReference>
<dbReference type="Gene3D" id="3.20.20.450">
    <property type="entry name" value="EAL domain"/>
    <property type="match status" value="1"/>
</dbReference>
<dbReference type="PROSITE" id="PS50887">
    <property type="entry name" value="GGDEF"/>
    <property type="match status" value="1"/>
</dbReference>
<dbReference type="InterPro" id="IPR013656">
    <property type="entry name" value="PAS_4"/>
</dbReference>